<proteinExistence type="predicted"/>
<protein>
    <submittedName>
        <fullName evidence="1">Uncharacterized protein</fullName>
    </submittedName>
</protein>
<dbReference type="EMBL" id="KB741277">
    <property type="protein sequence ID" value="ENN71313.1"/>
    <property type="molecule type" value="Genomic_DNA"/>
</dbReference>
<name>N6T1A3_DENPD</name>
<accession>N6T1A3</accession>
<gene>
    <name evidence="1" type="ORF">YQE_12238</name>
</gene>
<evidence type="ECO:0000313" key="1">
    <source>
        <dbReference type="EMBL" id="ENN71313.1"/>
    </source>
</evidence>
<sequence length="51" mass="6092">MFIFNNQVNQSMNTVQLKLKVEMTSLEERTKSVIMHYWLARKNSLIMKDTT</sequence>
<reference evidence="1" key="1">
    <citation type="journal article" date="2013" name="Genome Biol.">
        <title>Draft genome of the mountain pine beetle, Dendroctonus ponderosae Hopkins, a major forest pest.</title>
        <authorList>
            <person name="Keeling C.I."/>
            <person name="Yuen M.M."/>
            <person name="Liao N.Y."/>
            <person name="Docking T.R."/>
            <person name="Chan S.K."/>
            <person name="Taylor G.A."/>
            <person name="Palmquist D.L."/>
            <person name="Jackman S.D."/>
            <person name="Nguyen A."/>
            <person name="Li M."/>
            <person name="Henderson H."/>
            <person name="Janes J.K."/>
            <person name="Zhao Y."/>
            <person name="Pandoh P."/>
            <person name="Moore R."/>
            <person name="Sperling F.A."/>
            <person name="Huber D.P."/>
            <person name="Birol I."/>
            <person name="Jones S.J."/>
            <person name="Bohlmann J."/>
        </authorList>
    </citation>
    <scope>NUCLEOTIDE SEQUENCE</scope>
</reference>
<dbReference type="AlphaFoldDB" id="N6T1A3"/>
<dbReference type="HOGENOM" id="CLU_3108527_0_0_1"/>
<feature type="non-terminal residue" evidence="1">
    <location>
        <position position="1"/>
    </location>
</feature>
<organism evidence="1">
    <name type="scientific">Dendroctonus ponderosae</name>
    <name type="common">Mountain pine beetle</name>
    <dbReference type="NCBI Taxonomy" id="77166"/>
    <lineage>
        <taxon>Eukaryota</taxon>
        <taxon>Metazoa</taxon>
        <taxon>Ecdysozoa</taxon>
        <taxon>Arthropoda</taxon>
        <taxon>Hexapoda</taxon>
        <taxon>Insecta</taxon>
        <taxon>Pterygota</taxon>
        <taxon>Neoptera</taxon>
        <taxon>Endopterygota</taxon>
        <taxon>Coleoptera</taxon>
        <taxon>Polyphaga</taxon>
        <taxon>Cucujiformia</taxon>
        <taxon>Curculionidae</taxon>
        <taxon>Scolytinae</taxon>
        <taxon>Dendroctonus</taxon>
    </lineage>
</organism>